<keyword evidence="1" id="KW-0812">Transmembrane</keyword>
<comment type="caution">
    <text evidence="2">The sequence shown here is derived from an EMBL/GenBank/DDBJ whole genome shotgun (WGS) entry which is preliminary data.</text>
</comment>
<feature type="transmembrane region" description="Helical" evidence="1">
    <location>
        <begin position="17"/>
        <end position="38"/>
    </location>
</feature>
<accession>C7GCM0</accession>
<evidence type="ECO:0000256" key="1">
    <source>
        <dbReference type="SAM" id="Phobius"/>
    </source>
</evidence>
<evidence type="ECO:0008006" key="4">
    <source>
        <dbReference type="Google" id="ProtNLM"/>
    </source>
</evidence>
<sequence>MKGKIMISKYLGFDSDYIIIGLCGVLLILFILTIVNIVQMKKLKKNYRIFMSGKDAKTLEDTLIQRLDQVDFLLESNEENDSNIKVLSKNMQRTYQKMGLIKYDAFHEMGGKLSFSLAMLDMRNNGFIINAMHTREGCYTYIKEIIDGNSVIVLSEEEQEALKRAMDPNGNLKNSDEE</sequence>
<evidence type="ECO:0000313" key="2">
    <source>
        <dbReference type="EMBL" id="EEV00457.1"/>
    </source>
</evidence>
<proteinExistence type="predicted"/>
<protein>
    <recommendedName>
        <fullName evidence="4">DUF4446 domain-containing protein</fullName>
    </recommendedName>
</protein>
<keyword evidence="1" id="KW-0472">Membrane</keyword>
<dbReference type="Proteomes" id="UP000004828">
    <property type="component" value="Unassembled WGS sequence"/>
</dbReference>
<dbReference type="InterPro" id="IPR027981">
    <property type="entry name" value="DUF4446"/>
</dbReference>
<keyword evidence="1" id="KW-1133">Transmembrane helix</keyword>
<dbReference type="HOGENOM" id="CLU_101313_0_0_9"/>
<evidence type="ECO:0000313" key="3">
    <source>
        <dbReference type="Proteomes" id="UP000004828"/>
    </source>
</evidence>
<dbReference type="Pfam" id="PF14584">
    <property type="entry name" value="DUF4446"/>
    <property type="match status" value="1"/>
</dbReference>
<dbReference type="AlphaFoldDB" id="C7GCM0"/>
<name>C7GCM0_9FIRM</name>
<dbReference type="EMBL" id="ABYJ02000122">
    <property type="protein sequence ID" value="EEV00457.1"/>
    <property type="molecule type" value="Genomic_DNA"/>
</dbReference>
<organism evidence="2 3">
    <name type="scientific">Roseburia intestinalis L1-82</name>
    <dbReference type="NCBI Taxonomy" id="536231"/>
    <lineage>
        <taxon>Bacteria</taxon>
        <taxon>Bacillati</taxon>
        <taxon>Bacillota</taxon>
        <taxon>Clostridia</taxon>
        <taxon>Lachnospirales</taxon>
        <taxon>Lachnospiraceae</taxon>
        <taxon>Roseburia</taxon>
    </lineage>
</organism>
<gene>
    <name evidence="2" type="ORF">ROSINTL182_07658</name>
</gene>
<reference evidence="2 3" key="1">
    <citation type="submission" date="2009-08" db="EMBL/GenBank/DDBJ databases">
        <authorList>
            <person name="Weinstock G."/>
            <person name="Sodergren E."/>
            <person name="Clifton S."/>
            <person name="Fulton L."/>
            <person name="Fulton B."/>
            <person name="Courtney L."/>
            <person name="Fronick C."/>
            <person name="Harrison M."/>
            <person name="Strong C."/>
            <person name="Farmer C."/>
            <person name="Delahaunty K."/>
            <person name="Markovic C."/>
            <person name="Hall O."/>
            <person name="Minx P."/>
            <person name="Tomlinson C."/>
            <person name="Mitreva M."/>
            <person name="Nelson J."/>
            <person name="Hou S."/>
            <person name="Wollam A."/>
            <person name="Pepin K.H."/>
            <person name="Johnson M."/>
            <person name="Bhonagiri V."/>
            <person name="Nash W.E."/>
            <person name="Warren W."/>
            <person name="Chinwalla A."/>
            <person name="Mardis E.R."/>
            <person name="Wilson R.K."/>
        </authorList>
    </citation>
    <scope>NUCLEOTIDE SEQUENCE [LARGE SCALE GENOMIC DNA]</scope>
    <source>
        <strain evidence="2 3">L1-82</strain>
    </source>
</reference>